<feature type="non-terminal residue" evidence="2">
    <location>
        <position position="346"/>
    </location>
</feature>
<name>A0A9W7XHI4_9FUNG</name>
<dbReference type="Gene3D" id="3.90.1200.10">
    <property type="match status" value="1"/>
</dbReference>
<reference evidence="2" key="1">
    <citation type="submission" date="2022-07" db="EMBL/GenBank/DDBJ databases">
        <title>Phylogenomic reconstructions and comparative analyses of Kickxellomycotina fungi.</title>
        <authorList>
            <person name="Reynolds N.K."/>
            <person name="Stajich J.E."/>
            <person name="Barry K."/>
            <person name="Grigoriev I.V."/>
            <person name="Crous P."/>
            <person name="Smith M.E."/>
        </authorList>
    </citation>
    <scope>NUCLEOTIDE SEQUENCE</scope>
    <source>
        <strain evidence="2">NBRC 105413</strain>
    </source>
</reference>
<feature type="domain" description="Aminoglycoside phosphotransferase" evidence="1">
    <location>
        <begin position="26"/>
        <end position="283"/>
    </location>
</feature>
<comment type="caution">
    <text evidence="2">The sequence shown here is derived from an EMBL/GenBank/DDBJ whole genome shotgun (WGS) entry which is preliminary data.</text>
</comment>
<evidence type="ECO:0000259" key="1">
    <source>
        <dbReference type="Pfam" id="PF01636"/>
    </source>
</evidence>
<gene>
    <name evidence="2" type="ORF">LPJ64_004641</name>
</gene>
<dbReference type="InterPro" id="IPR002575">
    <property type="entry name" value="Aminoglycoside_PTrfase"/>
</dbReference>
<sequence length="346" mass="38954">MTAPSPFELIENTSFADYNVSATKLTGGMINFVWRLENAQDHTVVLKYASEAMSEYPHAPMSIERLEFEARGLCLLNGPRPLAASLLQIPHMRLLAELGINMPQTSGVHVPRLLHYDNSKSFVILEDLGDLQPYNEWNSPTQPARSLDDLLFVGRHVGQWIARLHGFGLDNMYVLKQYFVNTPAQEFLGSVFYDVLRERVTEHPLLAHDKNELVSAIDNFDELVQQADAASKTMLFGDLWSGSILFDPSKRIVNIVDLEFADIGLIFADVAHFAAHLLPTHFLCNPSYNPASDACPETTIAFLRAYRQTLKAEYPEAYRRLISPQSVKLSAMFFGMEIARDVLTGY</sequence>
<dbReference type="InterPro" id="IPR051678">
    <property type="entry name" value="AGP_Transferase"/>
</dbReference>
<dbReference type="Pfam" id="PF01636">
    <property type="entry name" value="APH"/>
    <property type="match status" value="1"/>
</dbReference>
<evidence type="ECO:0000313" key="2">
    <source>
        <dbReference type="EMBL" id="KAJ1643608.1"/>
    </source>
</evidence>
<dbReference type="InterPro" id="IPR011009">
    <property type="entry name" value="Kinase-like_dom_sf"/>
</dbReference>
<proteinExistence type="predicted"/>
<keyword evidence="3" id="KW-1185">Reference proteome</keyword>
<dbReference type="EMBL" id="JANBOH010000238">
    <property type="protein sequence ID" value="KAJ1643608.1"/>
    <property type="molecule type" value="Genomic_DNA"/>
</dbReference>
<dbReference type="SUPFAM" id="SSF56112">
    <property type="entry name" value="Protein kinase-like (PK-like)"/>
    <property type="match status" value="1"/>
</dbReference>
<accession>A0A9W7XHI4</accession>
<dbReference type="PANTHER" id="PTHR21310">
    <property type="entry name" value="AMINOGLYCOSIDE PHOSPHOTRANSFERASE-RELATED-RELATED"/>
    <property type="match status" value="1"/>
</dbReference>
<protein>
    <recommendedName>
        <fullName evidence="1">Aminoglycoside phosphotransferase domain-containing protein</fullName>
    </recommendedName>
</protein>
<dbReference type="Proteomes" id="UP001145021">
    <property type="component" value="Unassembled WGS sequence"/>
</dbReference>
<organism evidence="2 3">
    <name type="scientific">Coemansia asiatica</name>
    <dbReference type="NCBI Taxonomy" id="1052880"/>
    <lineage>
        <taxon>Eukaryota</taxon>
        <taxon>Fungi</taxon>
        <taxon>Fungi incertae sedis</taxon>
        <taxon>Zoopagomycota</taxon>
        <taxon>Kickxellomycotina</taxon>
        <taxon>Kickxellomycetes</taxon>
        <taxon>Kickxellales</taxon>
        <taxon>Kickxellaceae</taxon>
        <taxon>Coemansia</taxon>
    </lineage>
</organism>
<dbReference type="Gene3D" id="3.30.200.20">
    <property type="entry name" value="Phosphorylase Kinase, domain 1"/>
    <property type="match status" value="1"/>
</dbReference>
<evidence type="ECO:0000313" key="3">
    <source>
        <dbReference type="Proteomes" id="UP001145021"/>
    </source>
</evidence>
<dbReference type="AlphaFoldDB" id="A0A9W7XHI4"/>